<dbReference type="AlphaFoldDB" id="A0A1T4MYN5"/>
<gene>
    <name evidence="2" type="ORF">SAMN02745202_00886</name>
</gene>
<accession>A0A1T4MYN5</accession>
<evidence type="ECO:0000259" key="1">
    <source>
        <dbReference type="Pfam" id="PF01368"/>
    </source>
</evidence>
<dbReference type="Gene3D" id="3.90.1640.10">
    <property type="entry name" value="inorganic pyrophosphatase (n-terminal core)"/>
    <property type="match status" value="1"/>
</dbReference>
<dbReference type="Pfam" id="PF01368">
    <property type="entry name" value="DHH"/>
    <property type="match status" value="1"/>
</dbReference>
<dbReference type="STRING" id="28136.SAMN02745202_00886"/>
<dbReference type="EMBL" id="FUXK01000008">
    <property type="protein sequence ID" value="SJZ71748.1"/>
    <property type="molecule type" value="Genomic_DNA"/>
</dbReference>
<dbReference type="InterPro" id="IPR001667">
    <property type="entry name" value="DDH_dom"/>
</dbReference>
<evidence type="ECO:0000313" key="2">
    <source>
        <dbReference type="EMBL" id="SJZ71748.1"/>
    </source>
</evidence>
<reference evidence="2 3" key="1">
    <citation type="submission" date="2017-02" db="EMBL/GenBank/DDBJ databases">
        <authorList>
            <person name="Peterson S.W."/>
        </authorList>
    </citation>
    <scope>NUCLEOTIDE SEQUENCE [LARGE SCALE GENOMIC DNA]</scope>
    <source>
        <strain evidence="2 3">ATCC 43324</strain>
    </source>
</reference>
<dbReference type="PANTHER" id="PTHR47618">
    <property type="entry name" value="BIFUNCTIONAL OLIGORIBONUCLEASE AND PAP PHOSPHATASE NRNA"/>
    <property type="match status" value="1"/>
</dbReference>
<feature type="domain" description="DDH" evidence="1">
    <location>
        <begin position="39"/>
        <end position="190"/>
    </location>
</feature>
<organism evidence="2 3">
    <name type="scientific">Segatella oulorum</name>
    <dbReference type="NCBI Taxonomy" id="28136"/>
    <lineage>
        <taxon>Bacteria</taxon>
        <taxon>Pseudomonadati</taxon>
        <taxon>Bacteroidota</taxon>
        <taxon>Bacteroidia</taxon>
        <taxon>Bacteroidales</taxon>
        <taxon>Prevotellaceae</taxon>
        <taxon>Segatella</taxon>
    </lineage>
</organism>
<protein>
    <submittedName>
        <fullName evidence="2">Phosphoesterase RecJ domain-containing protein</fullName>
    </submittedName>
</protein>
<name>A0A1T4MYN5_9BACT</name>
<dbReference type="InterPro" id="IPR038763">
    <property type="entry name" value="DHH_sf"/>
</dbReference>
<dbReference type="Gene3D" id="3.10.310.30">
    <property type="match status" value="1"/>
</dbReference>
<dbReference type="InterPro" id="IPR051319">
    <property type="entry name" value="Oligoribo/pAp-PDE_c-di-AMP_PDE"/>
</dbReference>
<dbReference type="Proteomes" id="UP000190065">
    <property type="component" value="Unassembled WGS sequence"/>
</dbReference>
<dbReference type="SUPFAM" id="SSF64182">
    <property type="entry name" value="DHH phosphoesterases"/>
    <property type="match status" value="1"/>
</dbReference>
<sequence>MLTTSANDFFITFAAMMNLDLLTAAEAEALQQLINGATRVVLTGHKSPDGDALGSSLGWAFYLRQLGKQVQVVMPDAFPDFLKWLPGSEAVLRFDKQPDAVAEAFRQADLVCCLDFGEPHRVEAMHTLLEQAEAPCVVMDHHLNPNIKAAQLISFPELSSTSEIVFRVVHQLGGFEALSKAAATAIYCGMMTDTGGFTYNSTRPELYTIIGLLLTKGIDKDKIYRRVFNNYSQSAIRFRGYLMHRSLHVFEEYHAAYYLVGRKDMKDFNFVKGDLEGLVNEPLRIKGMRLSISLREDDRTEQLIWVSLRSVDDFPCNEMAAEFFNGGGHLNASGGRLQCTLAEAEQVVHRAILKYGDRLKN</sequence>
<dbReference type="eggNOG" id="COG0618">
    <property type="taxonomic scope" value="Bacteria"/>
</dbReference>
<proteinExistence type="predicted"/>
<evidence type="ECO:0000313" key="3">
    <source>
        <dbReference type="Proteomes" id="UP000190065"/>
    </source>
</evidence>
<dbReference type="PANTHER" id="PTHR47618:SF1">
    <property type="entry name" value="BIFUNCTIONAL OLIGORIBONUCLEASE AND PAP PHOSPHATASE NRNA"/>
    <property type="match status" value="1"/>
</dbReference>